<accession>A0A853AU61</accession>
<feature type="compositionally biased region" description="Polar residues" evidence="1">
    <location>
        <begin position="19"/>
        <end position="32"/>
    </location>
</feature>
<gene>
    <name evidence="2" type="ORF">HNR68_004815</name>
</gene>
<feature type="compositionally biased region" description="Basic residues" evidence="1">
    <location>
        <begin position="1"/>
        <end position="13"/>
    </location>
</feature>
<evidence type="ECO:0000313" key="2">
    <source>
        <dbReference type="EMBL" id="NYI86185.1"/>
    </source>
</evidence>
<name>A0A853AU61_9PSEU</name>
<dbReference type="AlphaFoldDB" id="A0A853AU61"/>
<comment type="caution">
    <text evidence="2">The sequence shown here is derived from an EMBL/GenBank/DDBJ whole genome shotgun (WGS) entry which is preliminary data.</text>
</comment>
<sequence>MQHGSAFRRHTHHAPILSSPPTGVQNVRTGAA</sequence>
<evidence type="ECO:0000256" key="1">
    <source>
        <dbReference type="SAM" id="MobiDB-lite"/>
    </source>
</evidence>
<organism evidence="2 3">
    <name type="scientific">Saccharopolyspora hordei</name>
    <dbReference type="NCBI Taxonomy" id="1838"/>
    <lineage>
        <taxon>Bacteria</taxon>
        <taxon>Bacillati</taxon>
        <taxon>Actinomycetota</taxon>
        <taxon>Actinomycetes</taxon>
        <taxon>Pseudonocardiales</taxon>
        <taxon>Pseudonocardiaceae</taxon>
        <taxon>Saccharopolyspora</taxon>
    </lineage>
</organism>
<evidence type="ECO:0000313" key="3">
    <source>
        <dbReference type="Proteomes" id="UP000587002"/>
    </source>
</evidence>
<proteinExistence type="predicted"/>
<protein>
    <submittedName>
        <fullName evidence="2">Uncharacterized protein</fullName>
    </submittedName>
</protein>
<reference evidence="2 3" key="1">
    <citation type="submission" date="2020-07" db="EMBL/GenBank/DDBJ databases">
        <title>Sequencing the genomes of 1000 actinobacteria strains.</title>
        <authorList>
            <person name="Klenk H.-P."/>
        </authorList>
    </citation>
    <scope>NUCLEOTIDE SEQUENCE [LARGE SCALE GENOMIC DNA]</scope>
    <source>
        <strain evidence="2 3">DSM 44065</strain>
    </source>
</reference>
<dbReference type="Proteomes" id="UP000587002">
    <property type="component" value="Unassembled WGS sequence"/>
</dbReference>
<dbReference type="EMBL" id="JACCFJ010000001">
    <property type="protein sequence ID" value="NYI86185.1"/>
    <property type="molecule type" value="Genomic_DNA"/>
</dbReference>
<keyword evidence="3" id="KW-1185">Reference proteome</keyword>
<feature type="region of interest" description="Disordered" evidence="1">
    <location>
        <begin position="1"/>
        <end position="32"/>
    </location>
</feature>